<dbReference type="RefSeq" id="WP_114032469.1">
    <property type="nucleotide sequence ID" value="NZ_QOIL01000022.1"/>
</dbReference>
<dbReference type="OrthoDB" id="3541176at2"/>
<accession>A0A367F652</accession>
<organism evidence="3 4">
    <name type="scientific">Sphaerisporangium album</name>
    <dbReference type="NCBI Taxonomy" id="509200"/>
    <lineage>
        <taxon>Bacteria</taxon>
        <taxon>Bacillati</taxon>
        <taxon>Actinomycetota</taxon>
        <taxon>Actinomycetes</taxon>
        <taxon>Streptosporangiales</taxon>
        <taxon>Streptosporangiaceae</taxon>
        <taxon>Sphaerisporangium</taxon>
    </lineage>
</organism>
<evidence type="ECO:0000313" key="3">
    <source>
        <dbReference type="EMBL" id="RCG25342.1"/>
    </source>
</evidence>
<reference evidence="3 4" key="1">
    <citation type="submission" date="2018-06" db="EMBL/GenBank/DDBJ databases">
        <title>Sphaerisporangium craniellae sp. nov., isolated from a marine sponge in the South China Sea.</title>
        <authorList>
            <person name="Li L."/>
        </authorList>
    </citation>
    <scope>NUCLEOTIDE SEQUENCE [LARGE SCALE GENOMIC DNA]</scope>
    <source>
        <strain evidence="3 4">CCTCC AA 208026</strain>
    </source>
</reference>
<protein>
    <submittedName>
        <fullName evidence="3">Asp23/Gls24 family envelope stress response protein</fullName>
    </submittedName>
</protein>
<proteinExistence type="inferred from homology"/>
<keyword evidence="4" id="KW-1185">Reference proteome</keyword>
<dbReference type="PANTHER" id="PTHR34297:SF3">
    <property type="entry name" value="ALKALINE SHOCK PROTEIN 23"/>
    <property type="match status" value="1"/>
</dbReference>
<comment type="similarity">
    <text evidence="1">Belongs to the asp23 family.</text>
</comment>
<sequence length="136" mass="14646">MTTGAAAPFGARPHVGGPPEARGRTDIADRVLERVAAHAVAEVEHVGGVAPRVLGLPLGRDAHDTAPRVTAHAEGHVAIVRVAVSATYGEPVRQLARRVRDNVMARVHQLTGLEARQVDIEVTRFIQPPPHERHLR</sequence>
<gene>
    <name evidence="3" type="ORF">DQ384_31225</name>
</gene>
<name>A0A367F652_9ACTN</name>
<dbReference type="AlphaFoldDB" id="A0A367F652"/>
<dbReference type="InterPro" id="IPR005531">
    <property type="entry name" value="Asp23"/>
</dbReference>
<dbReference type="Proteomes" id="UP000253094">
    <property type="component" value="Unassembled WGS sequence"/>
</dbReference>
<dbReference type="PANTHER" id="PTHR34297">
    <property type="entry name" value="HYPOTHETICAL CYTOSOLIC PROTEIN-RELATED"/>
    <property type="match status" value="1"/>
</dbReference>
<dbReference type="Pfam" id="PF03780">
    <property type="entry name" value="Asp23"/>
    <property type="match status" value="1"/>
</dbReference>
<evidence type="ECO:0000313" key="4">
    <source>
        <dbReference type="Proteomes" id="UP000253094"/>
    </source>
</evidence>
<feature type="region of interest" description="Disordered" evidence="2">
    <location>
        <begin position="1"/>
        <end position="23"/>
    </location>
</feature>
<dbReference type="EMBL" id="QOIL01000022">
    <property type="protein sequence ID" value="RCG25342.1"/>
    <property type="molecule type" value="Genomic_DNA"/>
</dbReference>
<comment type="caution">
    <text evidence="3">The sequence shown here is derived from an EMBL/GenBank/DDBJ whole genome shotgun (WGS) entry which is preliminary data.</text>
</comment>
<evidence type="ECO:0000256" key="1">
    <source>
        <dbReference type="ARBA" id="ARBA00005721"/>
    </source>
</evidence>
<evidence type="ECO:0000256" key="2">
    <source>
        <dbReference type="SAM" id="MobiDB-lite"/>
    </source>
</evidence>